<comment type="cofactor">
    <cofactor evidence="1 4">
        <name>thiamine diphosphate</name>
        <dbReference type="ChEBI" id="CHEBI:58937"/>
    </cofactor>
</comment>
<name>A0A917ZH10_9GAMM</name>
<proteinExistence type="predicted"/>
<keyword evidence="3 4" id="KW-0786">Thiamine pyrophosphate</keyword>
<comment type="caution">
    <text evidence="6">The sequence shown here is derived from an EMBL/GenBank/DDBJ whole genome shotgun (WGS) entry which is preliminary data.</text>
</comment>
<accession>A0A917ZH10</accession>
<dbReference type="RefSeq" id="WP_188860789.1">
    <property type="nucleotide sequence ID" value="NZ_BMLT01000005.1"/>
</dbReference>
<evidence type="ECO:0000313" key="6">
    <source>
        <dbReference type="EMBL" id="GGO82342.1"/>
    </source>
</evidence>
<dbReference type="Pfam" id="PF00676">
    <property type="entry name" value="E1_dh"/>
    <property type="match status" value="1"/>
</dbReference>
<sequence>MTTIAYQGEIRFCRYLDAAGQPVGELPDWAGKPDTLVEYYRQMTLARQFDTKAIALQRTGQLGTYPSLLGGEAIDIPTASLMDDEDVLVPYYRNHAMQVMRGCDWRDVLLYWGGDERGSASPALRQDLPNCVPIATQCLHACGVAAAFRIRGEKRVAVTLCGDGATSKGDFLEALNVAGTWQLPLVFIVNNNQWAISVPRAMQCGAPTLAQKAIGAGIRGEQVDGNDVIAVHEAVALALERARGGKGPSLIEAVSYRLSDHTTADDATRYRSSDELRAGWEHEPVKRLRNFLHGRGWWNEEQEQAWQADISRRVQQAVDAYLATAPDDPGAMFDHLYAELPASLEAQREQVRARAAARAARREQD</sequence>
<feature type="domain" description="Dehydrogenase E1 component" evidence="5">
    <location>
        <begin position="40"/>
        <end position="319"/>
    </location>
</feature>
<dbReference type="AlphaFoldDB" id="A0A917ZH10"/>
<comment type="catalytic activity">
    <reaction evidence="4">
        <text>N(6)-[(R)-lipoyl]-L-lysyl-[protein] + pyruvate + H(+) = N(6)-[(R)-S(8)-acetyldihydrolipoyl]-L-lysyl-[protein] + CO2</text>
        <dbReference type="Rhea" id="RHEA:19189"/>
        <dbReference type="Rhea" id="RHEA-COMP:10474"/>
        <dbReference type="Rhea" id="RHEA-COMP:10478"/>
        <dbReference type="ChEBI" id="CHEBI:15361"/>
        <dbReference type="ChEBI" id="CHEBI:15378"/>
        <dbReference type="ChEBI" id="CHEBI:16526"/>
        <dbReference type="ChEBI" id="CHEBI:83099"/>
        <dbReference type="ChEBI" id="CHEBI:83111"/>
        <dbReference type="EC" id="1.2.4.1"/>
    </reaction>
</comment>
<dbReference type="SUPFAM" id="SSF52518">
    <property type="entry name" value="Thiamin diphosphate-binding fold (THDP-binding)"/>
    <property type="match status" value="1"/>
</dbReference>
<evidence type="ECO:0000256" key="2">
    <source>
        <dbReference type="ARBA" id="ARBA00023002"/>
    </source>
</evidence>
<comment type="function">
    <text evidence="4">The pyruvate dehydrogenase complex catalyzes the overall conversion of pyruvate to acetyl-CoA and CO(2). It contains multiple copies of three enzymatic components: pyruvate dehydrogenase (E1), dihydrolipoamide acetyltransferase (E2) and lipoamide dehydrogenase (E3).</text>
</comment>
<evidence type="ECO:0000256" key="3">
    <source>
        <dbReference type="ARBA" id="ARBA00023052"/>
    </source>
</evidence>
<dbReference type="InterPro" id="IPR017596">
    <property type="entry name" value="PdhA/BkdA"/>
</dbReference>
<dbReference type="Proteomes" id="UP000599578">
    <property type="component" value="Unassembled WGS sequence"/>
</dbReference>
<keyword evidence="4 6" id="KW-0670">Pyruvate</keyword>
<dbReference type="NCBIfam" id="TIGR03181">
    <property type="entry name" value="PDH_E1_alph_x"/>
    <property type="match status" value="1"/>
</dbReference>
<comment type="subunit">
    <text evidence="4">Heterodimer of an alpha and a beta chain.</text>
</comment>
<evidence type="ECO:0000256" key="1">
    <source>
        <dbReference type="ARBA" id="ARBA00001964"/>
    </source>
</evidence>
<dbReference type="Gene3D" id="3.40.50.970">
    <property type="match status" value="1"/>
</dbReference>
<keyword evidence="7" id="KW-1185">Reference proteome</keyword>
<dbReference type="InterPro" id="IPR001017">
    <property type="entry name" value="DH_E1"/>
</dbReference>
<protein>
    <recommendedName>
        <fullName evidence="4">Pyruvate dehydrogenase E1 component subunit alpha</fullName>
        <ecNumber evidence="4">1.2.4.1</ecNumber>
    </recommendedName>
</protein>
<evidence type="ECO:0000259" key="5">
    <source>
        <dbReference type="Pfam" id="PF00676"/>
    </source>
</evidence>
<keyword evidence="2 4" id="KW-0560">Oxidoreductase</keyword>
<reference evidence="6 7" key="1">
    <citation type="journal article" date="2014" name="Int. J. Syst. Evol. Microbiol.">
        <title>Complete genome sequence of Corynebacterium casei LMG S-19264T (=DSM 44701T), isolated from a smear-ripened cheese.</title>
        <authorList>
            <consortium name="US DOE Joint Genome Institute (JGI-PGF)"/>
            <person name="Walter F."/>
            <person name="Albersmeier A."/>
            <person name="Kalinowski J."/>
            <person name="Ruckert C."/>
        </authorList>
    </citation>
    <scope>NUCLEOTIDE SEQUENCE [LARGE SCALE GENOMIC DNA]</scope>
    <source>
        <strain evidence="6 7">CGMCC 1.7286</strain>
    </source>
</reference>
<dbReference type="InterPro" id="IPR029061">
    <property type="entry name" value="THDP-binding"/>
</dbReference>
<dbReference type="EC" id="1.2.4.1" evidence="4"/>
<dbReference type="PANTHER" id="PTHR43380">
    <property type="entry name" value="2-OXOISOVALERATE DEHYDROGENASE SUBUNIT ALPHA, MITOCHONDRIAL"/>
    <property type="match status" value="1"/>
</dbReference>
<dbReference type="GO" id="GO:0009083">
    <property type="term" value="P:branched-chain amino acid catabolic process"/>
    <property type="evidence" value="ECO:0007669"/>
    <property type="project" value="TreeGrafter"/>
</dbReference>
<gene>
    <name evidence="6" type="ORF">GCM10011348_23510</name>
</gene>
<dbReference type="GO" id="GO:0004739">
    <property type="term" value="F:pyruvate dehydrogenase (acetyl-transferring) activity"/>
    <property type="evidence" value="ECO:0007669"/>
    <property type="project" value="UniProtKB-UniRule"/>
</dbReference>
<dbReference type="InterPro" id="IPR050771">
    <property type="entry name" value="Alpha-ketoacid_DH_E1_comp"/>
</dbReference>
<evidence type="ECO:0000256" key="4">
    <source>
        <dbReference type="RuleBase" id="RU366007"/>
    </source>
</evidence>
<dbReference type="CDD" id="cd02000">
    <property type="entry name" value="TPP_E1_PDC_ADC_BCADC"/>
    <property type="match status" value="1"/>
</dbReference>
<dbReference type="PANTHER" id="PTHR43380:SF1">
    <property type="entry name" value="2-OXOISOVALERATE DEHYDROGENASE SUBUNIT ALPHA, MITOCHONDRIAL"/>
    <property type="match status" value="1"/>
</dbReference>
<dbReference type="EMBL" id="BMLT01000005">
    <property type="protein sequence ID" value="GGO82342.1"/>
    <property type="molecule type" value="Genomic_DNA"/>
</dbReference>
<organism evidence="6 7">
    <name type="scientific">Marinobacterium nitratireducens</name>
    <dbReference type="NCBI Taxonomy" id="518897"/>
    <lineage>
        <taxon>Bacteria</taxon>
        <taxon>Pseudomonadati</taxon>
        <taxon>Pseudomonadota</taxon>
        <taxon>Gammaproteobacteria</taxon>
        <taxon>Oceanospirillales</taxon>
        <taxon>Oceanospirillaceae</taxon>
        <taxon>Marinobacterium</taxon>
    </lineage>
</organism>
<evidence type="ECO:0000313" key="7">
    <source>
        <dbReference type="Proteomes" id="UP000599578"/>
    </source>
</evidence>